<dbReference type="AlphaFoldDB" id="A0A388L9V0"/>
<comment type="caution">
    <text evidence="5">The sequence shown here is derived from an EMBL/GenBank/DDBJ whole genome shotgun (WGS) entry which is preliminary data.</text>
</comment>
<dbReference type="InterPro" id="IPR051242">
    <property type="entry name" value="WD-EF-hand_domain"/>
</dbReference>
<evidence type="ECO:0000256" key="1">
    <source>
        <dbReference type="ARBA" id="ARBA00022737"/>
    </source>
</evidence>
<dbReference type="EMBL" id="BFEA01000311">
    <property type="protein sequence ID" value="GBG79089.1"/>
    <property type="molecule type" value="Genomic_DNA"/>
</dbReference>
<keyword evidence="6" id="KW-1185">Reference proteome</keyword>
<evidence type="ECO:0000256" key="2">
    <source>
        <dbReference type="ARBA" id="ARBA00022837"/>
    </source>
</evidence>
<reference evidence="5 6" key="1">
    <citation type="journal article" date="2018" name="Cell">
        <title>The Chara Genome: Secondary Complexity and Implications for Plant Terrestrialization.</title>
        <authorList>
            <person name="Nishiyama T."/>
            <person name="Sakayama H."/>
            <person name="Vries J.D."/>
            <person name="Buschmann H."/>
            <person name="Saint-Marcoux D."/>
            <person name="Ullrich K.K."/>
            <person name="Haas F.B."/>
            <person name="Vanderstraeten L."/>
            <person name="Becker D."/>
            <person name="Lang D."/>
            <person name="Vosolsobe S."/>
            <person name="Rombauts S."/>
            <person name="Wilhelmsson P.K.I."/>
            <person name="Janitza P."/>
            <person name="Kern R."/>
            <person name="Heyl A."/>
            <person name="Rumpler F."/>
            <person name="Villalobos L.I.A.C."/>
            <person name="Clay J.M."/>
            <person name="Skokan R."/>
            <person name="Toyoda A."/>
            <person name="Suzuki Y."/>
            <person name="Kagoshima H."/>
            <person name="Schijlen E."/>
            <person name="Tajeshwar N."/>
            <person name="Catarino B."/>
            <person name="Hetherington A.J."/>
            <person name="Saltykova A."/>
            <person name="Bonnot C."/>
            <person name="Breuninger H."/>
            <person name="Symeonidi A."/>
            <person name="Radhakrishnan G.V."/>
            <person name="Van Nieuwerburgh F."/>
            <person name="Deforce D."/>
            <person name="Chang C."/>
            <person name="Karol K.G."/>
            <person name="Hedrich R."/>
            <person name="Ulvskov P."/>
            <person name="Glockner G."/>
            <person name="Delwiche C.F."/>
            <person name="Petrasek J."/>
            <person name="Van de Peer Y."/>
            <person name="Friml J."/>
            <person name="Beilby M."/>
            <person name="Dolan L."/>
            <person name="Kohara Y."/>
            <person name="Sugano S."/>
            <person name="Fujiyama A."/>
            <person name="Delaux P.-M."/>
            <person name="Quint M."/>
            <person name="TheiBen G."/>
            <person name="Hagemann M."/>
            <person name="Harholt J."/>
            <person name="Dunand C."/>
            <person name="Zachgo S."/>
            <person name="Langdale J."/>
            <person name="Maumus F."/>
            <person name="Straeten D.V.D."/>
            <person name="Gould S.B."/>
            <person name="Rensing S.A."/>
        </authorList>
    </citation>
    <scope>NUCLEOTIDE SEQUENCE [LARGE SCALE GENOMIC DNA]</scope>
    <source>
        <strain evidence="5 6">S276</strain>
    </source>
</reference>
<evidence type="ECO:0000313" key="6">
    <source>
        <dbReference type="Proteomes" id="UP000265515"/>
    </source>
</evidence>
<sequence>MARQLLEQQKEAEEAKREAELKMKKDEEEKVAKEEAAKLAMEKKLAKEDKEKRRRWETKKLLAEQAEEFEMKLEKIIGINRKLKGLTIGAKKKGKASATPSGGSEEGDVDEEEEEEATPLNDKRKKRDSTGAVKNSPPVETLKKQGKKERVETPASSGTTGKLSKVIKDCKGKNERRVVSSGGKIWMEDWGVTRRMFGESEVLYKSKKSKLKNAKCFFEEGGEVRFVRIKEKLQGNPKLKKQLLQLLKCPWSRKKLETLQREEFIDLYREIQSFSRKSSRKSLKGIVDSVVKRRFGVSLRRRVVIGVKYDERISRAVVRKQMVEKIGSQCQSAAEARLRCQKLRLVWRRNQSVGGLLHNHRRFSRLMATVCCCADFDLPRKGEHVAFRLNGRDDIDDRIRNAKNVIQGIDSEEDDVRLWKELNEKMVKAGLEPTWTLPQARCCIREKKVKGDGLIDEIEKLKRRWAGLVFCPLDKNPAETLVMCPVLYEEGMREMFWDNPAFDAVWRSEEEVLTRARGEYEEKGLRRIGAWDNNGSWGKAKLTNFNIRTLMELKRAFDAADVDGSGALSQEEFTQVLRSVQSLNFGLSETQINHLFMKIDANSDGTVDWDEFTNHILLQQIAKDELSGATVSMFVKYTGVDPLAVVGTDVSASEYHATQDDAILEREDEVTSSHGGGDEYPYGSFQRRQGFSYDEKKNLLGRIVYVPHLHAYITASQDGVLSVWNSSTMQMVKSIKNGNAWITDITSMQDQPLVVFALDRR</sequence>
<keyword evidence="2" id="KW-0106">Calcium</keyword>
<dbReference type="Proteomes" id="UP000265515">
    <property type="component" value="Unassembled WGS sequence"/>
</dbReference>
<dbReference type="STRING" id="69332.A0A388L9V0"/>
<feature type="compositionally biased region" description="Basic and acidic residues" evidence="3">
    <location>
        <begin position="8"/>
        <end position="30"/>
    </location>
</feature>
<protein>
    <recommendedName>
        <fullName evidence="4">EF-hand domain-containing protein</fullName>
    </recommendedName>
</protein>
<keyword evidence="1" id="KW-0677">Repeat</keyword>
<gene>
    <name evidence="5" type="ORF">CBR_g28805</name>
</gene>
<organism evidence="5 6">
    <name type="scientific">Chara braunii</name>
    <name type="common">Braun's stonewort</name>
    <dbReference type="NCBI Taxonomy" id="69332"/>
    <lineage>
        <taxon>Eukaryota</taxon>
        <taxon>Viridiplantae</taxon>
        <taxon>Streptophyta</taxon>
        <taxon>Charophyceae</taxon>
        <taxon>Charales</taxon>
        <taxon>Characeae</taxon>
        <taxon>Chara</taxon>
    </lineage>
</organism>
<dbReference type="Gramene" id="GBG79089">
    <property type="protein sequence ID" value="GBG79089"/>
    <property type="gene ID" value="CBR_g28805"/>
</dbReference>
<dbReference type="SMART" id="SM00054">
    <property type="entry name" value="EFh"/>
    <property type="match status" value="2"/>
</dbReference>
<feature type="region of interest" description="Disordered" evidence="3">
    <location>
        <begin position="87"/>
        <end position="163"/>
    </location>
</feature>
<proteinExistence type="predicted"/>
<accession>A0A388L9V0</accession>
<feature type="compositionally biased region" description="Acidic residues" evidence="3">
    <location>
        <begin position="105"/>
        <end position="117"/>
    </location>
</feature>
<evidence type="ECO:0000259" key="4">
    <source>
        <dbReference type="PROSITE" id="PS50222"/>
    </source>
</evidence>
<dbReference type="PROSITE" id="PS50222">
    <property type="entry name" value="EF_HAND_2"/>
    <property type="match status" value="2"/>
</dbReference>
<dbReference type="InterPro" id="IPR011992">
    <property type="entry name" value="EF-hand-dom_pair"/>
</dbReference>
<evidence type="ECO:0000256" key="3">
    <source>
        <dbReference type="SAM" id="MobiDB-lite"/>
    </source>
</evidence>
<feature type="region of interest" description="Disordered" evidence="3">
    <location>
        <begin position="1"/>
        <end position="30"/>
    </location>
</feature>
<dbReference type="PROSITE" id="PS00018">
    <property type="entry name" value="EF_HAND_1"/>
    <property type="match status" value="2"/>
</dbReference>
<dbReference type="PANTHER" id="PTHR44324">
    <property type="entry name" value="WD40 REPEAT DOMAIN 95"/>
    <property type="match status" value="1"/>
</dbReference>
<dbReference type="SUPFAM" id="SSF47473">
    <property type="entry name" value="EF-hand"/>
    <property type="match status" value="1"/>
</dbReference>
<feature type="domain" description="EF-hand" evidence="4">
    <location>
        <begin position="587"/>
        <end position="622"/>
    </location>
</feature>
<dbReference type="PANTHER" id="PTHR44324:SF4">
    <property type="entry name" value="WD40 REPEAT DOMAIN 95"/>
    <property type="match status" value="1"/>
</dbReference>
<dbReference type="GO" id="GO:0005509">
    <property type="term" value="F:calcium ion binding"/>
    <property type="evidence" value="ECO:0007669"/>
    <property type="project" value="InterPro"/>
</dbReference>
<dbReference type="InterPro" id="IPR018247">
    <property type="entry name" value="EF_Hand_1_Ca_BS"/>
</dbReference>
<dbReference type="Pfam" id="PF13499">
    <property type="entry name" value="EF-hand_7"/>
    <property type="match status" value="1"/>
</dbReference>
<feature type="domain" description="EF-hand" evidence="4">
    <location>
        <begin position="548"/>
        <end position="583"/>
    </location>
</feature>
<name>A0A388L9V0_CHABU</name>
<dbReference type="CDD" id="cd00051">
    <property type="entry name" value="EFh"/>
    <property type="match status" value="1"/>
</dbReference>
<dbReference type="Gene3D" id="1.10.238.10">
    <property type="entry name" value="EF-hand"/>
    <property type="match status" value="1"/>
</dbReference>
<dbReference type="OrthoDB" id="75172at2759"/>
<dbReference type="InterPro" id="IPR002048">
    <property type="entry name" value="EF_hand_dom"/>
</dbReference>
<evidence type="ECO:0000313" key="5">
    <source>
        <dbReference type="EMBL" id="GBG79089.1"/>
    </source>
</evidence>